<dbReference type="SUPFAM" id="SSF56219">
    <property type="entry name" value="DNase I-like"/>
    <property type="match status" value="1"/>
</dbReference>
<protein>
    <submittedName>
        <fullName evidence="1">Uncharacterized protein</fullName>
    </submittedName>
</protein>
<reference evidence="1 2" key="1">
    <citation type="submission" date="2019-07" db="EMBL/GenBank/DDBJ databases">
        <title>Draft genome assembly of a fouling barnacle, Amphibalanus amphitrite (Darwin, 1854): The first reference genome for Thecostraca.</title>
        <authorList>
            <person name="Kim W."/>
        </authorList>
    </citation>
    <scope>NUCLEOTIDE SEQUENCE [LARGE SCALE GENOMIC DNA]</scope>
    <source>
        <strain evidence="1">SNU_AA5</strain>
        <tissue evidence="1">Soma without cirri and trophi</tissue>
    </source>
</reference>
<dbReference type="Proteomes" id="UP000440578">
    <property type="component" value="Unassembled WGS sequence"/>
</dbReference>
<comment type="caution">
    <text evidence="1">The sequence shown here is derived from an EMBL/GenBank/DDBJ whole genome shotgun (WGS) entry which is preliminary data.</text>
</comment>
<name>A0A6A4X685_AMPAM</name>
<evidence type="ECO:0000313" key="1">
    <source>
        <dbReference type="EMBL" id="KAF0313713.1"/>
    </source>
</evidence>
<dbReference type="EMBL" id="VIIS01000074">
    <property type="protein sequence ID" value="KAF0313713.1"/>
    <property type="molecule type" value="Genomic_DNA"/>
</dbReference>
<sequence>MPEFFVDSSPLSLRRYNHDFYVLTETWLRPTTPTRLVTFPGYTLHRADRPDGSGFGGVAILCGGGYCGSVIPQPESECATCQLESLWLRMPSWGTKRGSGHS</sequence>
<proteinExistence type="predicted"/>
<dbReference type="InterPro" id="IPR036691">
    <property type="entry name" value="Endo/exonu/phosph_ase_sf"/>
</dbReference>
<accession>A0A6A4X685</accession>
<dbReference type="AlphaFoldDB" id="A0A6A4X685"/>
<dbReference type="OrthoDB" id="6382908at2759"/>
<gene>
    <name evidence="1" type="ORF">FJT64_015847</name>
</gene>
<organism evidence="1 2">
    <name type="scientific">Amphibalanus amphitrite</name>
    <name type="common">Striped barnacle</name>
    <name type="synonym">Balanus amphitrite</name>
    <dbReference type="NCBI Taxonomy" id="1232801"/>
    <lineage>
        <taxon>Eukaryota</taxon>
        <taxon>Metazoa</taxon>
        <taxon>Ecdysozoa</taxon>
        <taxon>Arthropoda</taxon>
        <taxon>Crustacea</taxon>
        <taxon>Multicrustacea</taxon>
        <taxon>Cirripedia</taxon>
        <taxon>Thoracica</taxon>
        <taxon>Thoracicalcarea</taxon>
        <taxon>Balanomorpha</taxon>
        <taxon>Balanoidea</taxon>
        <taxon>Balanidae</taxon>
        <taxon>Amphibalaninae</taxon>
        <taxon>Amphibalanus</taxon>
    </lineage>
</organism>
<keyword evidence="2" id="KW-1185">Reference proteome</keyword>
<evidence type="ECO:0000313" key="2">
    <source>
        <dbReference type="Proteomes" id="UP000440578"/>
    </source>
</evidence>